<dbReference type="InterPro" id="IPR050583">
    <property type="entry name" value="Mycobacterial_A85_antigen"/>
</dbReference>
<organism evidence="1 2">
    <name type="scientific">Ornithinimicrobium kibberense</name>
    <dbReference type="NCBI Taxonomy" id="282060"/>
    <lineage>
        <taxon>Bacteria</taxon>
        <taxon>Bacillati</taxon>
        <taxon>Actinomycetota</taxon>
        <taxon>Actinomycetes</taxon>
        <taxon>Micrococcales</taxon>
        <taxon>Ornithinimicrobiaceae</taxon>
        <taxon>Ornithinimicrobium</taxon>
    </lineage>
</organism>
<accession>A0ABV5V1I5</accession>
<sequence length="396" mass="44672">MSLPTPYPIAPRPKGKLAINRLRERAPLTDAEVEEFLAEHEVPVVEGPRSTFLYRGQADAVAVLHRIVNQPQHVPMKRLDVLDGDPLWYVTIELPAHSRVEYQLEVRQGAAVEAVNDPLNPHVAHSPVGSSSVCQAAGYETPTWVLPQPESRPGELIDWDLPSKALRRTTHNRVYLPARFRRSSSYPLLVVHDGDDYITYAAMKTVLDNLIHHLDMAETIVLFSNPGDRLREYPNHAPHARHVTRELLPALEEELPVVRRSDARALMGASFGAVASLSTAFRSPDTWGNLFLQSGSFVFTDIGSDHGGGPAFDPVVKFMNRYRERPRRVADRMMITCGVYEPLIVPNRSMVPVFESTGAQVRYVESRDGHSWENWRDRLRDGLSWIFPGPQKLVYE</sequence>
<dbReference type="InterPro" id="IPR014756">
    <property type="entry name" value="Ig_E-set"/>
</dbReference>
<proteinExistence type="predicted"/>
<dbReference type="EMBL" id="JBHMAX010000013">
    <property type="protein sequence ID" value="MFB9731656.1"/>
    <property type="molecule type" value="Genomic_DNA"/>
</dbReference>
<name>A0ABV5V1I5_9MICO</name>
<comment type="caution">
    <text evidence="1">The sequence shown here is derived from an EMBL/GenBank/DDBJ whole genome shotgun (WGS) entry which is preliminary data.</text>
</comment>
<dbReference type="InterPro" id="IPR013783">
    <property type="entry name" value="Ig-like_fold"/>
</dbReference>
<dbReference type="InterPro" id="IPR000801">
    <property type="entry name" value="Esterase-like"/>
</dbReference>
<dbReference type="Pfam" id="PF00756">
    <property type="entry name" value="Esterase"/>
    <property type="match status" value="1"/>
</dbReference>
<dbReference type="SUPFAM" id="SSF53474">
    <property type="entry name" value="alpha/beta-Hydrolases"/>
    <property type="match status" value="1"/>
</dbReference>
<dbReference type="Gene3D" id="3.40.50.1820">
    <property type="entry name" value="alpha/beta hydrolase"/>
    <property type="match status" value="1"/>
</dbReference>
<dbReference type="InterPro" id="IPR029058">
    <property type="entry name" value="AB_hydrolase_fold"/>
</dbReference>
<protein>
    <submittedName>
        <fullName evidence="1">Alpha/beta hydrolase</fullName>
    </submittedName>
</protein>
<dbReference type="PANTHER" id="PTHR48098">
    <property type="entry name" value="ENTEROCHELIN ESTERASE-RELATED"/>
    <property type="match status" value="1"/>
</dbReference>
<dbReference type="Proteomes" id="UP001589613">
    <property type="component" value="Unassembled WGS sequence"/>
</dbReference>
<dbReference type="SUPFAM" id="SSF81296">
    <property type="entry name" value="E set domains"/>
    <property type="match status" value="1"/>
</dbReference>
<evidence type="ECO:0000313" key="2">
    <source>
        <dbReference type="Proteomes" id="UP001589613"/>
    </source>
</evidence>
<keyword evidence="2" id="KW-1185">Reference proteome</keyword>
<dbReference type="PANTHER" id="PTHR48098:SF3">
    <property type="entry name" value="IRON(III) ENTEROBACTIN ESTERASE"/>
    <property type="match status" value="1"/>
</dbReference>
<dbReference type="GO" id="GO:0016787">
    <property type="term" value="F:hydrolase activity"/>
    <property type="evidence" value="ECO:0007669"/>
    <property type="project" value="UniProtKB-KW"/>
</dbReference>
<dbReference type="Gene3D" id="2.60.40.10">
    <property type="entry name" value="Immunoglobulins"/>
    <property type="match status" value="1"/>
</dbReference>
<dbReference type="RefSeq" id="WP_141337592.1">
    <property type="nucleotide sequence ID" value="NZ_JBHMAX010000013.1"/>
</dbReference>
<gene>
    <name evidence="1" type="ORF">ACFFN0_06350</name>
</gene>
<evidence type="ECO:0000313" key="1">
    <source>
        <dbReference type="EMBL" id="MFB9731656.1"/>
    </source>
</evidence>
<keyword evidence="1" id="KW-0378">Hydrolase</keyword>
<reference evidence="1 2" key="1">
    <citation type="submission" date="2024-09" db="EMBL/GenBank/DDBJ databases">
        <authorList>
            <person name="Sun Q."/>
            <person name="Mori K."/>
        </authorList>
    </citation>
    <scope>NUCLEOTIDE SEQUENCE [LARGE SCALE GENOMIC DNA]</scope>
    <source>
        <strain evidence="1 2">JCM 12763</strain>
    </source>
</reference>